<evidence type="ECO:0000313" key="1">
    <source>
        <dbReference type="EMBL" id="GAT34337.1"/>
    </source>
</evidence>
<dbReference type="AlphaFoldDB" id="A0A146GCA7"/>
<sequence>MTQYILFIQDNTESDPTLAEWGEFLDAARQSGLFKGGSAIGERITIGNAETAKPSDHIGGYMRFDAEDRQEILDLLQRHPVVIHGGSVELCEMPRS</sequence>
<comment type="caution">
    <text evidence="1">The sequence shown here is derived from an EMBL/GenBank/DDBJ whole genome shotgun (WGS) entry which is preliminary data.</text>
</comment>
<gene>
    <name evidence="1" type="ORF">TSACC_22762</name>
</gene>
<dbReference type="RefSeq" id="WP_075079974.1">
    <property type="nucleotide sequence ID" value="NZ_BDCO01000002.1"/>
</dbReference>
<dbReference type="EMBL" id="BDCO01000002">
    <property type="protein sequence ID" value="GAT34337.1"/>
    <property type="molecule type" value="Genomic_DNA"/>
</dbReference>
<dbReference type="Proteomes" id="UP000076023">
    <property type="component" value="Unassembled WGS sequence"/>
</dbReference>
<accession>A0A146GCA7</accession>
<keyword evidence="2" id="KW-1185">Reference proteome</keyword>
<organism evidence="1 2">
    <name type="scientific">Terrimicrobium sacchariphilum</name>
    <dbReference type="NCBI Taxonomy" id="690879"/>
    <lineage>
        <taxon>Bacteria</taxon>
        <taxon>Pseudomonadati</taxon>
        <taxon>Verrucomicrobiota</taxon>
        <taxon>Terrimicrobiia</taxon>
        <taxon>Terrimicrobiales</taxon>
        <taxon>Terrimicrobiaceae</taxon>
        <taxon>Terrimicrobium</taxon>
    </lineage>
</organism>
<dbReference type="OrthoDB" id="8820000at2"/>
<dbReference type="InterPro" id="IPR011008">
    <property type="entry name" value="Dimeric_a/b-barrel"/>
</dbReference>
<dbReference type="Gene3D" id="3.30.70.1060">
    <property type="entry name" value="Dimeric alpha+beta barrel"/>
    <property type="match status" value="1"/>
</dbReference>
<proteinExistence type="predicted"/>
<reference evidence="2" key="1">
    <citation type="journal article" date="2017" name="Genome Announc.">
        <title>Draft Genome Sequence of Terrimicrobium sacchariphilum NM-5T, a Facultative Anaerobic Soil Bacterium of the Class Spartobacteria.</title>
        <authorList>
            <person name="Qiu Y.L."/>
            <person name="Tourlousse D.M."/>
            <person name="Matsuura N."/>
            <person name="Ohashi A."/>
            <person name="Sekiguchi Y."/>
        </authorList>
    </citation>
    <scope>NUCLEOTIDE SEQUENCE [LARGE SCALE GENOMIC DNA]</scope>
    <source>
        <strain evidence="2">NM-5</strain>
    </source>
</reference>
<dbReference type="SUPFAM" id="SSF54909">
    <property type="entry name" value="Dimeric alpha+beta barrel"/>
    <property type="match status" value="1"/>
</dbReference>
<name>A0A146GCA7_TERSA</name>
<evidence type="ECO:0000313" key="2">
    <source>
        <dbReference type="Proteomes" id="UP000076023"/>
    </source>
</evidence>
<dbReference type="InParanoid" id="A0A146GCA7"/>
<protein>
    <submittedName>
        <fullName evidence="1">YCII-related domain-containing protein</fullName>
    </submittedName>
</protein>